<dbReference type="AlphaFoldDB" id="A0AAD8JU86"/>
<protein>
    <submittedName>
        <fullName evidence="1">Uncharacterized protein</fullName>
    </submittedName>
</protein>
<reference evidence="1" key="1">
    <citation type="journal article" date="2023" name="bioRxiv">
        <title>Improved chromosome-level genome assembly for marigold (Tagetes erecta).</title>
        <authorList>
            <person name="Jiang F."/>
            <person name="Yuan L."/>
            <person name="Wang S."/>
            <person name="Wang H."/>
            <person name="Xu D."/>
            <person name="Wang A."/>
            <person name="Fan W."/>
        </authorList>
    </citation>
    <scope>NUCLEOTIDE SEQUENCE</scope>
    <source>
        <strain evidence="1">WSJ</strain>
        <tissue evidence="1">Leaf</tissue>
    </source>
</reference>
<accession>A0AAD8JU86</accession>
<keyword evidence="2" id="KW-1185">Reference proteome</keyword>
<sequence length="154" mass="16781">MLTTVEGMRSSNRIRIAWLYLCHRIIKANVDTVEKDTVVTGVGNTSEDDEPVVSVETVTDTGDMEMFTDDTLVEKDVTTTEGDASAANNGLLMKTGEDVLVGVDEPIMKVQTEQLTTLEGTMVSEIKDDDAKSCGPYSFQNKVNDGKKFSGFSN</sequence>
<organism evidence="1 2">
    <name type="scientific">Tagetes erecta</name>
    <name type="common">African marigold</name>
    <dbReference type="NCBI Taxonomy" id="13708"/>
    <lineage>
        <taxon>Eukaryota</taxon>
        <taxon>Viridiplantae</taxon>
        <taxon>Streptophyta</taxon>
        <taxon>Embryophyta</taxon>
        <taxon>Tracheophyta</taxon>
        <taxon>Spermatophyta</taxon>
        <taxon>Magnoliopsida</taxon>
        <taxon>eudicotyledons</taxon>
        <taxon>Gunneridae</taxon>
        <taxon>Pentapetalae</taxon>
        <taxon>asterids</taxon>
        <taxon>campanulids</taxon>
        <taxon>Asterales</taxon>
        <taxon>Asteraceae</taxon>
        <taxon>Asteroideae</taxon>
        <taxon>Heliantheae alliance</taxon>
        <taxon>Tageteae</taxon>
        <taxon>Tagetes</taxon>
    </lineage>
</organism>
<evidence type="ECO:0000313" key="1">
    <source>
        <dbReference type="EMBL" id="KAK1409958.1"/>
    </source>
</evidence>
<evidence type="ECO:0000313" key="2">
    <source>
        <dbReference type="Proteomes" id="UP001229421"/>
    </source>
</evidence>
<comment type="caution">
    <text evidence="1">The sequence shown here is derived from an EMBL/GenBank/DDBJ whole genome shotgun (WGS) entry which is preliminary data.</text>
</comment>
<gene>
    <name evidence="1" type="ORF">QVD17_36489</name>
</gene>
<proteinExistence type="predicted"/>
<name>A0AAD8JU86_TARER</name>
<dbReference type="EMBL" id="JAUHHV010000010">
    <property type="protein sequence ID" value="KAK1409958.1"/>
    <property type="molecule type" value="Genomic_DNA"/>
</dbReference>
<dbReference type="Proteomes" id="UP001229421">
    <property type="component" value="Unassembled WGS sequence"/>
</dbReference>